<accession>A0A8X6GQ25</accession>
<dbReference type="AlphaFoldDB" id="A0A8X6GQ25"/>
<name>A0A8X6GQ25_TRICU</name>
<reference evidence="1" key="1">
    <citation type="submission" date="2020-07" db="EMBL/GenBank/DDBJ databases">
        <title>Multicomponent nature underlies the extraordinary mechanical properties of spider dragline silk.</title>
        <authorList>
            <person name="Kono N."/>
            <person name="Nakamura H."/>
            <person name="Mori M."/>
            <person name="Yoshida Y."/>
            <person name="Ohtoshi R."/>
            <person name="Malay A.D."/>
            <person name="Moran D.A.P."/>
            <person name="Tomita M."/>
            <person name="Numata K."/>
            <person name="Arakawa K."/>
        </authorList>
    </citation>
    <scope>NUCLEOTIDE SEQUENCE</scope>
</reference>
<protein>
    <submittedName>
        <fullName evidence="1">Uncharacterized protein</fullName>
    </submittedName>
</protein>
<dbReference type="Proteomes" id="UP000887116">
    <property type="component" value="Unassembled WGS sequence"/>
</dbReference>
<keyword evidence="2" id="KW-1185">Reference proteome</keyword>
<sequence>MSYHPIRTRRVLFTHYALTCTIVVRKRCHRVYLQEVLQIERRLSNLPLQWEGFVIHISYYFGGSPNWSVLATATCLQYYNAIKKKREREKKRGIQGQRKWRKSSDGCHVVGEIISLN</sequence>
<gene>
    <name evidence="1" type="ORF">TNCT_371601</name>
</gene>
<organism evidence="1 2">
    <name type="scientific">Trichonephila clavata</name>
    <name type="common">Joro spider</name>
    <name type="synonym">Nephila clavata</name>
    <dbReference type="NCBI Taxonomy" id="2740835"/>
    <lineage>
        <taxon>Eukaryota</taxon>
        <taxon>Metazoa</taxon>
        <taxon>Ecdysozoa</taxon>
        <taxon>Arthropoda</taxon>
        <taxon>Chelicerata</taxon>
        <taxon>Arachnida</taxon>
        <taxon>Araneae</taxon>
        <taxon>Araneomorphae</taxon>
        <taxon>Entelegynae</taxon>
        <taxon>Araneoidea</taxon>
        <taxon>Nephilidae</taxon>
        <taxon>Trichonephila</taxon>
    </lineage>
</organism>
<dbReference type="EMBL" id="BMAO01026339">
    <property type="protein sequence ID" value="GFR08807.1"/>
    <property type="molecule type" value="Genomic_DNA"/>
</dbReference>
<comment type="caution">
    <text evidence="1">The sequence shown here is derived from an EMBL/GenBank/DDBJ whole genome shotgun (WGS) entry which is preliminary data.</text>
</comment>
<proteinExistence type="predicted"/>
<evidence type="ECO:0000313" key="2">
    <source>
        <dbReference type="Proteomes" id="UP000887116"/>
    </source>
</evidence>
<evidence type="ECO:0000313" key="1">
    <source>
        <dbReference type="EMBL" id="GFR08807.1"/>
    </source>
</evidence>